<dbReference type="PANTHER" id="PTHR19372:SF7">
    <property type="entry name" value="SULFITE OXIDASE, MITOCHONDRIAL"/>
    <property type="match status" value="1"/>
</dbReference>
<keyword evidence="2" id="KW-1133">Transmembrane helix</keyword>
<dbReference type="RefSeq" id="WP_184812688.1">
    <property type="nucleotide sequence ID" value="NZ_JACHJQ010000005.1"/>
</dbReference>
<dbReference type="InterPro" id="IPR014756">
    <property type="entry name" value="Ig_E-set"/>
</dbReference>
<dbReference type="GO" id="GO:0006790">
    <property type="term" value="P:sulfur compound metabolic process"/>
    <property type="evidence" value="ECO:0007669"/>
    <property type="project" value="TreeGrafter"/>
</dbReference>
<dbReference type="Pfam" id="PF03404">
    <property type="entry name" value="Mo-co_dimer"/>
    <property type="match status" value="1"/>
</dbReference>
<protein>
    <submittedName>
        <fullName evidence="5">DMSO/TMAO reductase YedYZ molybdopterin-dependent catalytic subunit</fullName>
    </submittedName>
</protein>
<accession>A0A7W7VFN7</accession>
<feature type="transmembrane region" description="Helical" evidence="2">
    <location>
        <begin position="180"/>
        <end position="202"/>
    </location>
</feature>
<feature type="region of interest" description="Disordered" evidence="1">
    <location>
        <begin position="490"/>
        <end position="530"/>
    </location>
</feature>
<feature type="compositionally biased region" description="Basic and acidic residues" evidence="1">
    <location>
        <begin position="493"/>
        <end position="504"/>
    </location>
</feature>
<dbReference type="Pfam" id="PF00174">
    <property type="entry name" value="Oxidored_molyb"/>
    <property type="match status" value="1"/>
</dbReference>
<dbReference type="InterPro" id="IPR005066">
    <property type="entry name" value="MoCF_OxRdtse_dimer"/>
</dbReference>
<sequence length="530" mass="55685">MDTVDAGPRLGRLVAALVGVLSVLAAVAVGHLVGGLIDPTASPVIAVGNSVRDLTPPSVTEWAIANLGDAKKALVFAGVGVMLLVVGVVAGLLSRRRPWPGMALAAAVGLAGLLSVLDQPSVPAAGALAPAAGLVAGVAVFYWLHTTATRTRTAAATPVTTVTPVDTAGGRLDATSRRRFLWTSAGVVVGAGAAGGAGELLAGRNDATASRAAVGELVPRSPAPPIPSGADFAAEGTPRFLTANRDFYRVDTALLSVPQVRAEDWLLRIHGMVEDTRTFTFNDIRRRPLVERTITMTCVSNEVGGPYVSTANFVGVPLRDLLREAGVRSGSDQLFSTSVDGWTAGTPVDAAMDPTRGALLAIGMNGEPLPVEHGFPARMVIPGLYGFVSATKWVVDMELTTFDAKEAYWRKRDWGVKAPIRTQSRIDAPRAFATVARGKVTIAGISWAQTIGIAKVEVRVDGGPWQTAELATEVNSQTWRMWRTDVGLGPGTHRAEVRATDRRGSTQPQDRIPPIPDGATGWHSTTFTVR</sequence>
<dbReference type="GO" id="GO:0043546">
    <property type="term" value="F:molybdopterin cofactor binding"/>
    <property type="evidence" value="ECO:0007669"/>
    <property type="project" value="TreeGrafter"/>
</dbReference>
<name>A0A7W7VFN7_9PSEU</name>
<dbReference type="GO" id="GO:0020037">
    <property type="term" value="F:heme binding"/>
    <property type="evidence" value="ECO:0007669"/>
    <property type="project" value="TreeGrafter"/>
</dbReference>
<evidence type="ECO:0000256" key="1">
    <source>
        <dbReference type="SAM" id="MobiDB-lite"/>
    </source>
</evidence>
<dbReference type="AlphaFoldDB" id="A0A7W7VFN7"/>
<reference evidence="5 6" key="1">
    <citation type="submission" date="2020-08" db="EMBL/GenBank/DDBJ databases">
        <title>Genomic Encyclopedia of Type Strains, Phase III (KMG-III): the genomes of soil and plant-associated and newly described type strains.</title>
        <authorList>
            <person name="Whitman W."/>
        </authorList>
    </citation>
    <scope>NUCLEOTIDE SEQUENCE [LARGE SCALE GENOMIC DNA]</scope>
    <source>
        <strain evidence="5 6">CECT 8960</strain>
    </source>
</reference>
<dbReference type="Gene3D" id="2.60.40.650">
    <property type="match status" value="1"/>
</dbReference>
<organism evidence="5 6">
    <name type="scientific">Actinophytocola algeriensis</name>
    <dbReference type="NCBI Taxonomy" id="1768010"/>
    <lineage>
        <taxon>Bacteria</taxon>
        <taxon>Bacillati</taxon>
        <taxon>Actinomycetota</taxon>
        <taxon>Actinomycetes</taxon>
        <taxon>Pseudonocardiales</taxon>
        <taxon>Pseudonocardiaceae</taxon>
    </lineage>
</organism>
<proteinExistence type="predicted"/>
<dbReference type="SUPFAM" id="SSF56524">
    <property type="entry name" value="Oxidoreductase molybdopterin-binding domain"/>
    <property type="match status" value="1"/>
</dbReference>
<feature type="transmembrane region" description="Helical" evidence="2">
    <location>
        <begin position="73"/>
        <end position="92"/>
    </location>
</feature>
<feature type="transmembrane region" description="Helical" evidence="2">
    <location>
        <begin position="99"/>
        <end position="117"/>
    </location>
</feature>
<keyword evidence="6" id="KW-1185">Reference proteome</keyword>
<dbReference type="Proteomes" id="UP000520767">
    <property type="component" value="Unassembled WGS sequence"/>
</dbReference>
<dbReference type="SUPFAM" id="SSF81296">
    <property type="entry name" value="E set domains"/>
    <property type="match status" value="1"/>
</dbReference>
<dbReference type="Gene3D" id="3.90.420.10">
    <property type="entry name" value="Oxidoreductase, molybdopterin-binding domain"/>
    <property type="match status" value="1"/>
</dbReference>
<feature type="domain" description="Moybdenum cofactor oxidoreductase dimerisation" evidence="4">
    <location>
        <begin position="423"/>
        <end position="512"/>
    </location>
</feature>
<evidence type="ECO:0000259" key="3">
    <source>
        <dbReference type="Pfam" id="PF00174"/>
    </source>
</evidence>
<dbReference type="InterPro" id="IPR000572">
    <property type="entry name" value="OxRdtase_Mopterin-bd_dom"/>
</dbReference>
<feature type="transmembrane region" description="Helical" evidence="2">
    <location>
        <begin position="12"/>
        <end position="33"/>
    </location>
</feature>
<evidence type="ECO:0000259" key="4">
    <source>
        <dbReference type="Pfam" id="PF03404"/>
    </source>
</evidence>
<dbReference type="EMBL" id="JACHJQ010000005">
    <property type="protein sequence ID" value="MBB4908547.1"/>
    <property type="molecule type" value="Genomic_DNA"/>
</dbReference>
<dbReference type="PANTHER" id="PTHR19372">
    <property type="entry name" value="SULFITE REDUCTASE"/>
    <property type="match status" value="1"/>
</dbReference>
<evidence type="ECO:0000313" key="6">
    <source>
        <dbReference type="Proteomes" id="UP000520767"/>
    </source>
</evidence>
<evidence type="ECO:0000313" key="5">
    <source>
        <dbReference type="EMBL" id="MBB4908547.1"/>
    </source>
</evidence>
<dbReference type="GO" id="GO:0008482">
    <property type="term" value="F:sulfite oxidase activity"/>
    <property type="evidence" value="ECO:0007669"/>
    <property type="project" value="TreeGrafter"/>
</dbReference>
<keyword evidence="2" id="KW-0472">Membrane</keyword>
<comment type="caution">
    <text evidence="5">The sequence shown here is derived from an EMBL/GenBank/DDBJ whole genome shotgun (WGS) entry which is preliminary data.</text>
</comment>
<dbReference type="InterPro" id="IPR036374">
    <property type="entry name" value="OxRdtase_Mopterin-bd_sf"/>
</dbReference>
<feature type="domain" description="Oxidoreductase molybdopterin-binding" evidence="3">
    <location>
        <begin position="256"/>
        <end position="408"/>
    </location>
</feature>
<feature type="transmembrane region" description="Helical" evidence="2">
    <location>
        <begin position="123"/>
        <end position="144"/>
    </location>
</feature>
<evidence type="ECO:0000256" key="2">
    <source>
        <dbReference type="SAM" id="Phobius"/>
    </source>
</evidence>
<gene>
    <name evidence="5" type="ORF">FHR82_004800</name>
</gene>
<keyword evidence="2" id="KW-0812">Transmembrane</keyword>